<evidence type="ECO:0000256" key="6">
    <source>
        <dbReference type="ARBA" id="ARBA00022692"/>
    </source>
</evidence>
<feature type="transmembrane region" description="Helical" evidence="11">
    <location>
        <begin position="236"/>
        <end position="254"/>
    </location>
</feature>
<evidence type="ECO:0000256" key="2">
    <source>
        <dbReference type="ARBA" id="ARBA00006434"/>
    </source>
</evidence>
<keyword evidence="8 11" id="KW-1133">Transmembrane helix</keyword>
<feature type="transmembrane region" description="Helical" evidence="11">
    <location>
        <begin position="532"/>
        <end position="551"/>
    </location>
</feature>
<comment type="similarity">
    <text evidence="2">Belongs to the sodium:solute symporter (SSF) (TC 2.A.21) family.</text>
</comment>
<keyword evidence="4" id="KW-1003">Cell membrane</keyword>
<dbReference type="NCBIfam" id="NF006903">
    <property type="entry name" value="PRK09395.1"/>
    <property type="match status" value="1"/>
</dbReference>
<keyword evidence="5" id="KW-0997">Cell inner membrane</keyword>
<evidence type="ECO:0000313" key="12">
    <source>
        <dbReference type="EMBL" id="OIR19540.1"/>
    </source>
</evidence>
<dbReference type="AlphaFoldDB" id="A0A1J5U0J0"/>
<dbReference type="PANTHER" id="PTHR48086">
    <property type="entry name" value="SODIUM/PROLINE SYMPORTER-RELATED"/>
    <property type="match status" value="1"/>
</dbReference>
<dbReference type="InterPro" id="IPR050277">
    <property type="entry name" value="Sodium:Solute_Symporter"/>
</dbReference>
<evidence type="ECO:0000256" key="8">
    <source>
        <dbReference type="ARBA" id="ARBA00022989"/>
    </source>
</evidence>
<feature type="transmembrane region" description="Helical" evidence="11">
    <location>
        <begin position="437"/>
        <end position="457"/>
    </location>
</feature>
<feature type="transmembrane region" description="Helical" evidence="11">
    <location>
        <begin position="129"/>
        <end position="147"/>
    </location>
</feature>
<dbReference type="PANTHER" id="PTHR48086:SF6">
    <property type="entry name" value="CATION_ACETATE SYMPORTER ACTP"/>
    <property type="match status" value="1"/>
</dbReference>
<evidence type="ECO:0000256" key="10">
    <source>
        <dbReference type="ARBA" id="ARBA00023136"/>
    </source>
</evidence>
<dbReference type="InterPro" id="IPR038377">
    <property type="entry name" value="Na/Glc_symporter_sf"/>
</dbReference>
<feature type="transmembrane region" description="Helical" evidence="11">
    <location>
        <begin position="463"/>
        <end position="487"/>
    </location>
</feature>
<feature type="transmembrane region" description="Helical" evidence="11">
    <location>
        <begin position="494"/>
        <end position="512"/>
    </location>
</feature>
<dbReference type="EMBL" id="MLJW01000001">
    <property type="protein sequence ID" value="OIR19540.1"/>
    <property type="molecule type" value="Genomic_DNA"/>
</dbReference>
<dbReference type="CDD" id="cd11480">
    <property type="entry name" value="SLC5sbd_u4"/>
    <property type="match status" value="1"/>
</dbReference>
<evidence type="ECO:0000256" key="11">
    <source>
        <dbReference type="SAM" id="Phobius"/>
    </source>
</evidence>
<dbReference type="GO" id="GO:0006847">
    <property type="term" value="P:plasma membrane acetate transport"/>
    <property type="evidence" value="ECO:0007669"/>
    <property type="project" value="TreeGrafter"/>
</dbReference>
<feature type="transmembrane region" description="Helical" evidence="11">
    <location>
        <begin position="174"/>
        <end position="193"/>
    </location>
</feature>
<comment type="caution">
    <text evidence="12">The sequence shown here is derived from an EMBL/GenBank/DDBJ whole genome shotgun (WGS) entry which is preliminary data.</text>
</comment>
<sequence length="583" mass="61514">MKIFKNTFFALLAMIGVFASGLAQAADAAVSAVATASAVASASAVAPAAAPAEVPLNWHAIVMFILFVAVTLVITYWAATRTKTASDFYAAGRGITGFQNGMAIAGDYMSAASFLGIAALVYFNGFYGLLFSVGWLVGWPIILFLIAERLRNLGKFTYADVVSFRLKQGPVRTMAAISSLIVVIWYLIGQAVGAGQLLHTLVPQISYRESIVVVGALIITYVTFGGMKATTWVQIIKAGLLLGGATMMAIGVMAHENFSFAKLFNDAVAAHPKHLDIMKSVVPIGAKANPIESISLGLTLMFGTAGLPHILMRFFTVTDSKAARKSVLYGTCFIGFFYILTFIIGFGAIVLVANNPEYVADLTKSVLVLKGGGSMPAVYLSHALGGDFFLGFIAAVAFATILAVVSGLTLAGASALSHDIYANVIMKGTATEKQEVWMSKMMVIGLGVLAVILGIAFEKQNVAYIVALTFSIAACTNFPILVLSIFWRGLTTRGAVLGGYTGVFGSIGLLIIGPTVWTKVLAMGPAIFPYDFPTFVVLPTVLIVAYIASITDNSESAKKERAAFDAQMIRAETGLGAEVGASH</sequence>
<dbReference type="FunFam" id="1.20.1730.10:FF:000001">
    <property type="entry name" value="Cation/acetate symporter ActP"/>
    <property type="match status" value="1"/>
</dbReference>
<name>A0A1J5U0J0_9ZZZZ</name>
<feature type="transmembrane region" description="Helical" evidence="11">
    <location>
        <begin position="205"/>
        <end position="224"/>
    </location>
</feature>
<evidence type="ECO:0000256" key="4">
    <source>
        <dbReference type="ARBA" id="ARBA00022475"/>
    </source>
</evidence>
<accession>A0A1J5U0J0</accession>
<protein>
    <submittedName>
        <fullName evidence="12">Cation/acetate symporter ActP</fullName>
    </submittedName>
</protein>
<feature type="transmembrane region" description="Helical" evidence="11">
    <location>
        <begin position="294"/>
        <end position="315"/>
    </location>
</feature>
<reference evidence="12" key="1">
    <citation type="submission" date="2016-10" db="EMBL/GenBank/DDBJ databases">
        <title>Sequence of Gallionella enrichment culture.</title>
        <authorList>
            <person name="Poehlein A."/>
            <person name="Muehling M."/>
            <person name="Daniel R."/>
        </authorList>
    </citation>
    <scope>NUCLEOTIDE SEQUENCE</scope>
</reference>
<dbReference type="GO" id="GO:0005886">
    <property type="term" value="C:plasma membrane"/>
    <property type="evidence" value="ECO:0007669"/>
    <property type="project" value="UniProtKB-SubCell"/>
</dbReference>
<gene>
    <name evidence="12" type="primary">actP_1</name>
    <name evidence="12" type="ORF">GALL_04210</name>
</gene>
<dbReference type="GO" id="GO:0015293">
    <property type="term" value="F:symporter activity"/>
    <property type="evidence" value="ECO:0007669"/>
    <property type="project" value="UniProtKB-KW"/>
</dbReference>
<dbReference type="GO" id="GO:0006811">
    <property type="term" value="P:monoatomic ion transport"/>
    <property type="evidence" value="ECO:0007669"/>
    <property type="project" value="UniProtKB-KW"/>
</dbReference>
<feature type="transmembrane region" description="Helical" evidence="11">
    <location>
        <begin position="60"/>
        <end position="79"/>
    </location>
</feature>
<evidence type="ECO:0000256" key="9">
    <source>
        <dbReference type="ARBA" id="ARBA00023065"/>
    </source>
</evidence>
<dbReference type="InterPro" id="IPR001734">
    <property type="entry name" value="Na/solute_symporter"/>
</dbReference>
<dbReference type="Gene3D" id="1.20.1730.10">
    <property type="entry name" value="Sodium/glucose cotransporter"/>
    <property type="match status" value="1"/>
</dbReference>
<keyword evidence="10 11" id="KW-0472">Membrane</keyword>
<feature type="transmembrane region" description="Helical" evidence="11">
    <location>
        <begin position="388"/>
        <end position="416"/>
    </location>
</feature>
<feature type="transmembrane region" description="Helical" evidence="11">
    <location>
        <begin position="100"/>
        <end position="123"/>
    </location>
</feature>
<evidence type="ECO:0000256" key="1">
    <source>
        <dbReference type="ARBA" id="ARBA00004429"/>
    </source>
</evidence>
<keyword evidence="7" id="KW-0769">Symport</keyword>
<dbReference type="Pfam" id="PF00474">
    <property type="entry name" value="SSF"/>
    <property type="match status" value="1"/>
</dbReference>
<keyword evidence="9" id="KW-0406">Ion transport</keyword>
<keyword evidence="6 11" id="KW-0812">Transmembrane</keyword>
<evidence type="ECO:0000256" key="5">
    <source>
        <dbReference type="ARBA" id="ARBA00022519"/>
    </source>
</evidence>
<dbReference type="PROSITE" id="PS50283">
    <property type="entry name" value="NA_SOLUT_SYMP_3"/>
    <property type="match status" value="1"/>
</dbReference>
<evidence type="ECO:0000256" key="3">
    <source>
        <dbReference type="ARBA" id="ARBA00022448"/>
    </source>
</evidence>
<organism evidence="12">
    <name type="scientific">mine drainage metagenome</name>
    <dbReference type="NCBI Taxonomy" id="410659"/>
    <lineage>
        <taxon>unclassified sequences</taxon>
        <taxon>metagenomes</taxon>
        <taxon>ecological metagenomes</taxon>
    </lineage>
</organism>
<dbReference type="GO" id="GO:0015123">
    <property type="term" value="F:acetate transmembrane transporter activity"/>
    <property type="evidence" value="ECO:0007669"/>
    <property type="project" value="TreeGrafter"/>
</dbReference>
<comment type="subcellular location">
    <subcellularLocation>
        <location evidence="1">Cell inner membrane</location>
        <topology evidence="1">Multi-pass membrane protein</topology>
    </subcellularLocation>
</comment>
<feature type="transmembrane region" description="Helical" evidence="11">
    <location>
        <begin position="327"/>
        <end position="353"/>
    </location>
</feature>
<evidence type="ECO:0000256" key="7">
    <source>
        <dbReference type="ARBA" id="ARBA00022847"/>
    </source>
</evidence>
<proteinExistence type="inferred from homology"/>
<keyword evidence="3" id="KW-0813">Transport</keyword>